<sequence length="107" mass="12032">MKRRKFIQGVGAALLSMNLLLFTKPVEPPALYLDTTKVRNAIKISFYDPSSVRVVFDGKEITGLTDGQLMSEPEEHTTEWMESEAFTHLQLYGVAYMAVENGDDDES</sequence>
<protein>
    <submittedName>
        <fullName evidence="1">Uncharacterized protein</fullName>
    </submittedName>
</protein>
<reference evidence="1" key="1">
    <citation type="journal article" date="2015" name="Nature">
        <title>Complex archaea that bridge the gap between prokaryotes and eukaryotes.</title>
        <authorList>
            <person name="Spang A."/>
            <person name="Saw J.H."/>
            <person name="Jorgensen S.L."/>
            <person name="Zaremba-Niedzwiedzka K."/>
            <person name="Martijn J."/>
            <person name="Lind A.E."/>
            <person name="van Eijk R."/>
            <person name="Schleper C."/>
            <person name="Guy L."/>
            <person name="Ettema T.J."/>
        </authorList>
    </citation>
    <scope>NUCLEOTIDE SEQUENCE</scope>
</reference>
<proteinExistence type="predicted"/>
<evidence type="ECO:0000313" key="1">
    <source>
        <dbReference type="EMBL" id="KKN71080.1"/>
    </source>
</evidence>
<organism evidence="1">
    <name type="scientific">marine sediment metagenome</name>
    <dbReference type="NCBI Taxonomy" id="412755"/>
    <lineage>
        <taxon>unclassified sequences</taxon>
        <taxon>metagenomes</taxon>
        <taxon>ecological metagenomes</taxon>
    </lineage>
</organism>
<name>A0A0F9SPW2_9ZZZZ</name>
<comment type="caution">
    <text evidence="1">The sequence shown here is derived from an EMBL/GenBank/DDBJ whole genome shotgun (WGS) entry which is preliminary data.</text>
</comment>
<dbReference type="EMBL" id="LAZR01000391">
    <property type="protein sequence ID" value="KKN71080.1"/>
    <property type="molecule type" value="Genomic_DNA"/>
</dbReference>
<gene>
    <name evidence="1" type="ORF">LCGC14_0424970</name>
</gene>
<dbReference type="AlphaFoldDB" id="A0A0F9SPW2"/>
<accession>A0A0F9SPW2</accession>